<sequence>MSISLEDLMVKASGIPGLGLATSILIASYTTIENIKVYKQQCRDLSGRCVNLINALCDSSFGLEGTKAIERADEITAVVRRVDRKVNEWANLNGLQSFLRQREIKDGINSLHRDIDSAMMRFQIQMHMELARGQVGSRATQERDKEEIRDFLLKIVKTTEDIKILMHMSSSEPRPLETVCISHSLLQEAHGIEIFIGSHEFWGR</sequence>
<dbReference type="OrthoDB" id="4062651at2759"/>
<keyword evidence="2" id="KW-1185">Reference proteome</keyword>
<dbReference type="STRING" id="68775.A0A5C3LQE9"/>
<dbReference type="Gene3D" id="1.20.930.20">
    <property type="entry name" value="Adaptor protein Cbl, N-terminal domain"/>
    <property type="match status" value="1"/>
</dbReference>
<reference evidence="1 2" key="1">
    <citation type="journal article" date="2019" name="Nat. Ecol. Evol.">
        <title>Megaphylogeny resolves global patterns of mushroom evolution.</title>
        <authorList>
            <person name="Varga T."/>
            <person name="Krizsan K."/>
            <person name="Foldi C."/>
            <person name="Dima B."/>
            <person name="Sanchez-Garcia M."/>
            <person name="Sanchez-Ramirez S."/>
            <person name="Szollosi G.J."/>
            <person name="Szarkandi J.G."/>
            <person name="Papp V."/>
            <person name="Albert L."/>
            <person name="Andreopoulos W."/>
            <person name="Angelini C."/>
            <person name="Antonin V."/>
            <person name="Barry K.W."/>
            <person name="Bougher N.L."/>
            <person name="Buchanan P."/>
            <person name="Buyck B."/>
            <person name="Bense V."/>
            <person name="Catcheside P."/>
            <person name="Chovatia M."/>
            <person name="Cooper J."/>
            <person name="Damon W."/>
            <person name="Desjardin D."/>
            <person name="Finy P."/>
            <person name="Geml J."/>
            <person name="Haridas S."/>
            <person name="Hughes K."/>
            <person name="Justo A."/>
            <person name="Karasinski D."/>
            <person name="Kautmanova I."/>
            <person name="Kiss B."/>
            <person name="Kocsube S."/>
            <person name="Kotiranta H."/>
            <person name="LaButti K.M."/>
            <person name="Lechner B.E."/>
            <person name="Liimatainen K."/>
            <person name="Lipzen A."/>
            <person name="Lukacs Z."/>
            <person name="Mihaltcheva S."/>
            <person name="Morgado L.N."/>
            <person name="Niskanen T."/>
            <person name="Noordeloos M.E."/>
            <person name="Ohm R.A."/>
            <person name="Ortiz-Santana B."/>
            <person name="Ovrebo C."/>
            <person name="Racz N."/>
            <person name="Riley R."/>
            <person name="Savchenko A."/>
            <person name="Shiryaev A."/>
            <person name="Soop K."/>
            <person name="Spirin V."/>
            <person name="Szebenyi C."/>
            <person name="Tomsovsky M."/>
            <person name="Tulloss R.E."/>
            <person name="Uehling J."/>
            <person name="Grigoriev I.V."/>
            <person name="Vagvolgyi C."/>
            <person name="Papp T."/>
            <person name="Martin F.M."/>
            <person name="Miettinen O."/>
            <person name="Hibbett D.S."/>
            <person name="Nagy L.G."/>
        </authorList>
    </citation>
    <scope>NUCLEOTIDE SEQUENCE [LARGE SCALE GENOMIC DNA]</scope>
    <source>
        <strain evidence="1 2">CBS 166.37</strain>
    </source>
</reference>
<accession>A0A5C3LQE9</accession>
<dbReference type="GO" id="GO:0007166">
    <property type="term" value="P:cell surface receptor signaling pathway"/>
    <property type="evidence" value="ECO:0007669"/>
    <property type="project" value="InterPro"/>
</dbReference>
<evidence type="ECO:0000313" key="2">
    <source>
        <dbReference type="Proteomes" id="UP000308652"/>
    </source>
</evidence>
<dbReference type="EMBL" id="ML213625">
    <property type="protein sequence ID" value="TFK35035.1"/>
    <property type="molecule type" value="Genomic_DNA"/>
</dbReference>
<dbReference type="InterPro" id="IPR036537">
    <property type="entry name" value="Adaptor_Cbl_N_dom_sf"/>
</dbReference>
<dbReference type="InterPro" id="IPR059179">
    <property type="entry name" value="MLKL-like_MCAfunc"/>
</dbReference>
<evidence type="ECO:0008006" key="3">
    <source>
        <dbReference type="Google" id="ProtNLM"/>
    </source>
</evidence>
<proteinExistence type="predicted"/>
<name>A0A5C3LQE9_9AGAR</name>
<gene>
    <name evidence="1" type="ORF">BDQ12DRAFT_668882</name>
</gene>
<organism evidence="1 2">
    <name type="scientific">Crucibulum laeve</name>
    <dbReference type="NCBI Taxonomy" id="68775"/>
    <lineage>
        <taxon>Eukaryota</taxon>
        <taxon>Fungi</taxon>
        <taxon>Dikarya</taxon>
        <taxon>Basidiomycota</taxon>
        <taxon>Agaricomycotina</taxon>
        <taxon>Agaricomycetes</taxon>
        <taxon>Agaricomycetidae</taxon>
        <taxon>Agaricales</taxon>
        <taxon>Agaricineae</taxon>
        <taxon>Nidulariaceae</taxon>
        <taxon>Crucibulum</taxon>
    </lineage>
</organism>
<protein>
    <recommendedName>
        <fullName evidence="3">Fungal N-terminal domain-containing protein</fullName>
    </recommendedName>
</protein>
<evidence type="ECO:0000313" key="1">
    <source>
        <dbReference type="EMBL" id="TFK35035.1"/>
    </source>
</evidence>
<dbReference type="AlphaFoldDB" id="A0A5C3LQE9"/>
<dbReference type="CDD" id="cd21037">
    <property type="entry name" value="MLKL_NTD"/>
    <property type="match status" value="1"/>
</dbReference>
<dbReference type="Proteomes" id="UP000308652">
    <property type="component" value="Unassembled WGS sequence"/>
</dbReference>